<comment type="caution">
    <text evidence="3">The sequence shown here is derived from an EMBL/GenBank/DDBJ whole genome shotgun (WGS) entry which is preliminary data.</text>
</comment>
<evidence type="ECO:0000313" key="3">
    <source>
        <dbReference type="EMBL" id="NMN00089.1"/>
    </source>
</evidence>
<dbReference type="EMBL" id="JAAIIH010000002">
    <property type="protein sequence ID" value="NMN00089.1"/>
    <property type="molecule type" value="Genomic_DNA"/>
</dbReference>
<sequence length="193" mass="20092">MSARRTPWWRFAVAVVLGLAAGAALVKITERSDFTVMGAPWIVPILLAVVGVVVFAMAWQVRQYVSGKRKYLNPAVSVYALVLSKALGLVAAALFGWYVGQILAALGHADAPFYAQAMVECGVSAVVCLADMVVGIVGERFCQLPPGEGPENPKIKAAERRRNLAAASSAESAASKASAAGTAASATSEVASR</sequence>
<dbReference type="AlphaFoldDB" id="A0A7Y0F142"/>
<evidence type="ECO:0008006" key="5">
    <source>
        <dbReference type="Google" id="ProtNLM"/>
    </source>
</evidence>
<accession>A0A7Y0F142</accession>
<name>A0A7Y0F142_9BIFI</name>
<evidence type="ECO:0000313" key="4">
    <source>
        <dbReference type="Proteomes" id="UP000588277"/>
    </source>
</evidence>
<dbReference type="Proteomes" id="UP000588277">
    <property type="component" value="Unassembled WGS sequence"/>
</dbReference>
<dbReference type="InterPro" id="IPR021517">
    <property type="entry name" value="DUF3180"/>
</dbReference>
<evidence type="ECO:0000256" key="1">
    <source>
        <dbReference type="SAM" id="MobiDB-lite"/>
    </source>
</evidence>
<feature type="transmembrane region" description="Helical" evidence="2">
    <location>
        <begin position="111"/>
        <end position="134"/>
    </location>
</feature>
<feature type="transmembrane region" description="Helical" evidence="2">
    <location>
        <begin position="71"/>
        <end position="99"/>
    </location>
</feature>
<gene>
    <name evidence="3" type="ORF">G1C96_0666</name>
</gene>
<feature type="compositionally biased region" description="Low complexity" evidence="1">
    <location>
        <begin position="165"/>
        <end position="193"/>
    </location>
</feature>
<feature type="region of interest" description="Disordered" evidence="1">
    <location>
        <begin position="149"/>
        <end position="193"/>
    </location>
</feature>
<keyword evidence="2" id="KW-1133">Transmembrane helix</keyword>
<evidence type="ECO:0000256" key="2">
    <source>
        <dbReference type="SAM" id="Phobius"/>
    </source>
</evidence>
<keyword evidence="4" id="KW-1185">Reference proteome</keyword>
<dbReference type="Pfam" id="PF11377">
    <property type="entry name" value="DUF3180"/>
    <property type="match status" value="1"/>
</dbReference>
<feature type="compositionally biased region" description="Basic and acidic residues" evidence="1">
    <location>
        <begin position="151"/>
        <end position="162"/>
    </location>
</feature>
<keyword evidence="2" id="KW-0812">Transmembrane</keyword>
<proteinExistence type="predicted"/>
<protein>
    <recommendedName>
        <fullName evidence="5">DUF3180 domain-containing protein</fullName>
    </recommendedName>
</protein>
<reference evidence="3 4" key="1">
    <citation type="submission" date="2020-02" db="EMBL/GenBank/DDBJ databases">
        <title>Characterization of phylogenetic diversity of novel bifidobacterial species isolated in Czech ZOOs.</title>
        <authorList>
            <person name="Lugli G.A."/>
            <person name="Vera N.B."/>
            <person name="Ventura M."/>
        </authorList>
    </citation>
    <scope>NUCLEOTIDE SEQUENCE [LARGE SCALE GENOMIC DNA]</scope>
    <source>
        <strain evidence="3 4">DSM 109958</strain>
    </source>
</reference>
<keyword evidence="2" id="KW-0472">Membrane</keyword>
<organism evidence="3 4">
    <name type="scientific">Bifidobacterium moraviense</name>
    <dbReference type="NCBI Taxonomy" id="2675323"/>
    <lineage>
        <taxon>Bacteria</taxon>
        <taxon>Bacillati</taxon>
        <taxon>Actinomycetota</taxon>
        <taxon>Actinomycetes</taxon>
        <taxon>Bifidobacteriales</taxon>
        <taxon>Bifidobacteriaceae</taxon>
        <taxon>Bifidobacterium</taxon>
    </lineage>
</organism>
<feature type="transmembrane region" description="Helical" evidence="2">
    <location>
        <begin position="41"/>
        <end position="59"/>
    </location>
</feature>
<dbReference type="RefSeq" id="WP_169275264.1">
    <property type="nucleotide sequence ID" value="NZ_JAAIIH010000002.1"/>
</dbReference>